<feature type="transmembrane region" description="Helical" evidence="9">
    <location>
        <begin position="88"/>
        <end position="109"/>
    </location>
</feature>
<dbReference type="InterPro" id="IPR035906">
    <property type="entry name" value="MetI-like_sf"/>
</dbReference>
<keyword evidence="6 9" id="KW-0812">Transmembrane</keyword>
<gene>
    <name evidence="12" type="ORF">SAC06_06115</name>
</gene>
<keyword evidence="5 10" id="KW-0500">Molybdenum</keyword>
<evidence type="ECO:0000256" key="5">
    <source>
        <dbReference type="ARBA" id="ARBA00022505"/>
    </source>
</evidence>
<dbReference type="AlphaFoldDB" id="A0AAU7V7E8"/>
<dbReference type="GO" id="GO:0015098">
    <property type="term" value="F:molybdate ion transmembrane transporter activity"/>
    <property type="evidence" value="ECO:0007669"/>
    <property type="project" value="UniProtKB-UniRule"/>
</dbReference>
<dbReference type="PANTHER" id="PTHR30183">
    <property type="entry name" value="MOLYBDENUM TRANSPORT SYSTEM PERMEASE PROTEIN MODB"/>
    <property type="match status" value="1"/>
</dbReference>
<organism evidence="12">
    <name type="scientific">Scrofimicrobium appendicitidis</name>
    <dbReference type="NCBI Taxonomy" id="3079930"/>
    <lineage>
        <taxon>Bacteria</taxon>
        <taxon>Bacillati</taxon>
        <taxon>Actinomycetota</taxon>
        <taxon>Actinomycetes</taxon>
        <taxon>Actinomycetales</taxon>
        <taxon>Actinomycetaceae</taxon>
        <taxon>Scrofimicrobium</taxon>
    </lineage>
</organism>
<comment type="function">
    <text evidence="10">Part of the binding-protein-dependent transport system for molybdenum; probably responsible for the translocation of the substrate across the membrane.</text>
</comment>
<reference evidence="12" key="1">
    <citation type="submission" date="2023-11" db="EMBL/GenBank/DDBJ databases">
        <title>Scrofimicrobium hongkongense sp. nov., isolated from a patient with peritonitis.</title>
        <authorList>
            <person name="Lao H.Y."/>
            <person name="Wong A.Y.P."/>
            <person name="Ng T.L."/>
            <person name="Wong R.Y.L."/>
            <person name="Yau M.C.Y."/>
            <person name="Lam J.Y.W."/>
            <person name="Siu G.K.H."/>
        </authorList>
    </citation>
    <scope>NUCLEOTIDE SEQUENCE</scope>
    <source>
        <strain evidence="12">R131</strain>
    </source>
</reference>
<dbReference type="NCBIfam" id="TIGR01581">
    <property type="entry name" value="Mo_ABC_porter"/>
    <property type="match status" value="1"/>
</dbReference>
<dbReference type="GO" id="GO:0005886">
    <property type="term" value="C:plasma membrane"/>
    <property type="evidence" value="ECO:0007669"/>
    <property type="project" value="UniProtKB-SubCell"/>
</dbReference>
<dbReference type="KEGG" id="sapp:SAC06_06115"/>
<comment type="similarity">
    <text evidence="2 10">Belongs to the binding-protein-dependent transport system permease family. CysTW subfamily.</text>
</comment>
<feature type="transmembrane region" description="Helical" evidence="9">
    <location>
        <begin position="129"/>
        <end position="150"/>
    </location>
</feature>
<dbReference type="InterPro" id="IPR006469">
    <property type="entry name" value="NifC_ABC_porter"/>
</dbReference>
<dbReference type="Pfam" id="PF00528">
    <property type="entry name" value="BPD_transp_1"/>
    <property type="match status" value="1"/>
</dbReference>
<evidence type="ECO:0000256" key="10">
    <source>
        <dbReference type="RuleBase" id="RU365097"/>
    </source>
</evidence>
<feature type="transmembrane region" description="Helical" evidence="9">
    <location>
        <begin position="235"/>
        <end position="255"/>
    </location>
</feature>
<dbReference type="SUPFAM" id="SSF161098">
    <property type="entry name" value="MetI-like"/>
    <property type="match status" value="1"/>
</dbReference>
<feature type="transmembrane region" description="Helical" evidence="9">
    <location>
        <begin position="55"/>
        <end position="76"/>
    </location>
</feature>
<comment type="caution">
    <text evidence="10">Lacks conserved residue(s) required for the propagation of feature annotation.</text>
</comment>
<name>A0AAU7V7E8_9ACTO</name>
<sequence>MGPRRGRLLLGMLAALAAASIFLPIVALLWGANWQTFGSDIAAPEARSALQLSFATALVTTLVCLLLGVPLALYLARSSSGLAFGIRLLVNLPLVMPPLVGGLALLMLFGRRGLLGGPLYDLFGFQLGFTTPAVVVAQIFVALPFMVITVEGVARTISPEHEMVAASLGATPAAVFWHVTVPLLKPGLVAGAVLSFSRALGEFGATALFAGNRPGVTQTMPLAIYTAFNGGGVSASAATALAILLMGASIVVMLLTGSWDRRGAK</sequence>
<evidence type="ECO:0000256" key="3">
    <source>
        <dbReference type="ARBA" id="ARBA00022448"/>
    </source>
</evidence>
<evidence type="ECO:0000256" key="8">
    <source>
        <dbReference type="ARBA" id="ARBA00023136"/>
    </source>
</evidence>
<keyword evidence="7 9" id="KW-1133">Transmembrane helix</keyword>
<comment type="subcellular location">
    <subcellularLocation>
        <location evidence="1 9">Cell membrane</location>
        <topology evidence="1 9">Multi-pass membrane protein</topology>
    </subcellularLocation>
</comment>
<evidence type="ECO:0000256" key="1">
    <source>
        <dbReference type="ARBA" id="ARBA00004651"/>
    </source>
</evidence>
<keyword evidence="8 9" id="KW-0472">Membrane</keyword>
<dbReference type="InterPro" id="IPR000515">
    <property type="entry name" value="MetI-like"/>
</dbReference>
<accession>A0AAU7V7E8</accession>
<dbReference type="PANTHER" id="PTHR30183:SF3">
    <property type="entry name" value="MOLYBDENUM TRANSPORT SYSTEM PERMEASE PROTEIN MODB"/>
    <property type="match status" value="1"/>
</dbReference>
<evidence type="ECO:0000259" key="11">
    <source>
        <dbReference type="PROSITE" id="PS50928"/>
    </source>
</evidence>
<evidence type="ECO:0000256" key="9">
    <source>
        <dbReference type="RuleBase" id="RU363032"/>
    </source>
</evidence>
<dbReference type="InterPro" id="IPR011867">
    <property type="entry name" value="ModB_ABC"/>
</dbReference>
<dbReference type="PROSITE" id="PS50928">
    <property type="entry name" value="ABC_TM1"/>
    <property type="match status" value="1"/>
</dbReference>
<evidence type="ECO:0000256" key="2">
    <source>
        <dbReference type="ARBA" id="ARBA00007069"/>
    </source>
</evidence>
<dbReference type="CDD" id="cd06261">
    <property type="entry name" value="TM_PBP2"/>
    <property type="match status" value="1"/>
</dbReference>
<feature type="domain" description="ABC transmembrane type-1" evidence="11">
    <location>
        <begin position="50"/>
        <end position="256"/>
    </location>
</feature>
<dbReference type="EMBL" id="CP138335">
    <property type="protein sequence ID" value="XBW07226.1"/>
    <property type="molecule type" value="Genomic_DNA"/>
</dbReference>
<evidence type="ECO:0000256" key="7">
    <source>
        <dbReference type="ARBA" id="ARBA00022989"/>
    </source>
</evidence>
<dbReference type="RefSeq" id="WP_350257432.1">
    <property type="nucleotide sequence ID" value="NZ_CP138335.1"/>
</dbReference>
<keyword evidence="3 9" id="KW-0813">Transport</keyword>
<evidence type="ECO:0000256" key="6">
    <source>
        <dbReference type="ARBA" id="ARBA00022692"/>
    </source>
</evidence>
<proteinExistence type="inferred from homology"/>
<dbReference type="Gene3D" id="1.10.3720.10">
    <property type="entry name" value="MetI-like"/>
    <property type="match status" value="1"/>
</dbReference>
<evidence type="ECO:0000313" key="12">
    <source>
        <dbReference type="EMBL" id="XBW07226.1"/>
    </source>
</evidence>
<protein>
    <recommendedName>
        <fullName evidence="10">Molybdenum transport system permease</fullName>
    </recommendedName>
</protein>
<dbReference type="NCBIfam" id="TIGR02141">
    <property type="entry name" value="modB_ABC"/>
    <property type="match status" value="1"/>
</dbReference>
<evidence type="ECO:0000256" key="4">
    <source>
        <dbReference type="ARBA" id="ARBA00022475"/>
    </source>
</evidence>
<keyword evidence="4 10" id="KW-1003">Cell membrane</keyword>